<organism evidence="11 12">
    <name type="scientific">Tunturiibacter empetritectus</name>
    <dbReference type="NCBI Taxonomy" id="3069691"/>
    <lineage>
        <taxon>Bacteria</taxon>
        <taxon>Pseudomonadati</taxon>
        <taxon>Acidobacteriota</taxon>
        <taxon>Terriglobia</taxon>
        <taxon>Terriglobales</taxon>
        <taxon>Acidobacteriaceae</taxon>
        <taxon>Tunturiibacter</taxon>
    </lineage>
</organism>
<protein>
    <submittedName>
        <fullName evidence="11">FAD/FMN-containing dehydrogenase/Fe-S oxidoreductase</fullName>
    </submittedName>
</protein>
<sequence>MSTSPFVVLPSSHARAHDTFPDAVELAQLLQEQIRGEVRFDPASKALYSTDASNYRHIPIGVVIPRDEADVIATVTLCRRFNAPILTRGGGTSLAGQGCNAAVILDFSKYMNGMGEIDVQNRTVKVQPGIVLDRVRDAAEKLHLTFAPDPATHSRCTIGGMIGNNSCGVHGLMGGKTVDNIATLDLLLYDGTRLTVGPTTESELTANIAAGGRTGEIYATLKSLRDTYSAQVRERFPNIPRRVSGFNLDELLPENSFNVARALVGSEGTCAIILGATLQLVQSPPCRTLVGVGFPDIFLAADHVPQILEHKPIGFEGMDGLLLDAMRRKQKFAEELTLLPDGNGFLIIEFGADTQPEANAKARALAAYLKTLPAEPTTRIYTSAEAKSVWRIRESALGATAFIPGVGTGWEGWEDAAVDPTQLGSYLRAIFALMNEYGYRSPMYGHFGQGCVHMRHNFDLQSEAGILKFRQFMDRATDIALAHGGSLSGEHGDGQARGALLPKMFGEELMHAFRTFKRLFDPTNRMNPNKLIDAHEPHEDLRLGADYNPWHPKTHFAYAENNGSFADANLRCVGVGACRKTDAGTMCPSFMATGEELHSTRGRAHLLWELMQGEVLPDQWRNKQVKESLDLCLACKACKSECPVSVDMATYKSEFLAHHYEGESRPLSHYAFGRIDVFARLASYAPHLVNAINHTPLISSIMKKLLHIHPQRTFPRFSKPFTPDRRLARDPQRRRDRRIPLPADAPEVFLWADTFNNYFHPAAMRAAHQVLTTAGFRVTLPTQHLCCGRPLYDFGMLSTAKDYLLKTLNALTPQLLAGTPIVVLEPSCASVFRDELTNLLPYDPRAQKLHDQTFLLSEFLVKHAPNYRPPQLDEKILVHGHCHHRATMGMHDELALLRLTGADVELLDSGCCGMAGPFGFEKDKYTVSQTLANRVLLPAVRNKAASTILVTDGFSCAEQITQNTKAKPMHLAEVLALRQSTDPLS</sequence>
<gene>
    <name evidence="11" type="ORF">HDF09_002155</name>
</gene>
<dbReference type="GO" id="GO:0004458">
    <property type="term" value="F:D-lactate dehydrogenase (cytochrome) activity"/>
    <property type="evidence" value="ECO:0007669"/>
    <property type="project" value="TreeGrafter"/>
</dbReference>
<proteinExistence type="predicted"/>
<dbReference type="SUPFAM" id="SSF56176">
    <property type="entry name" value="FAD-binding/transporter-associated domain-like"/>
    <property type="match status" value="1"/>
</dbReference>
<evidence type="ECO:0000256" key="1">
    <source>
        <dbReference type="ARBA" id="ARBA00001974"/>
    </source>
</evidence>
<evidence type="ECO:0000256" key="2">
    <source>
        <dbReference type="ARBA" id="ARBA00022630"/>
    </source>
</evidence>
<evidence type="ECO:0000259" key="9">
    <source>
        <dbReference type="PROSITE" id="PS51379"/>
    </source>
</evidence>
<keyword evidence="12" id="KW-1185">Reference proteome</keyword>
<dbReference type="Pfam" id="PF02913">
    <property type="entry name" value="FAD-oxidase_C"/>
    <property type="match status" value="1"/>
</dbReference>
<dbReference type="InterPro" id="IPR016164">
    <property type="entry name" value="FAD-linked_Oxase-like_C"/>
</dbReference>
<feature type="region of interest" description="Disordered" evidence="8">
    <location>
        <begin position="719"/>
        <end position="738"/>
    </location>
</feature>
<dbReference type="PROSITE" id="PS00198">
    <property type="entry name" value="4FE4S_FER_1"/>
    <property type="match status" value="1"/>
</dbReference>
<keyword evidence="7" id="KW-0411">Iron-sulfur</keyword>
<evidence type="ECO:0000256" key="7">
    <source>
        <dbReference type="ARBA" id="ARBA00023014"/>
    </source>
</evidence>
<feature type="compositionally biased region" description="Basic and acidic residues" evidence="8">
    <location>
        <begin position="722"/>
        <end position="733"/>
    </location>
</feature>
<dbReference type="InterPro" id="IPR004113">
    <property type="entry name" value="FAD-bd_oxidored_4_C"/>
</dbReference>
<comment type="cofactor">
    <cofactor evidence="1">
        <name>FAD</name>
        <dbReference type="ChEBI" id="CHEBI:57692"/>
    </cofactor>
</comment>
<evidence type="ECO:0000256" key="5">
    <source>
        <dbReference type="ARBA" id="ARBA00023002"/>
    </source>
</evidence>
<name>A0A7W8MR62_9BACT</name>
<keyword evidence="5" id="KW-0560">Oxidoreductase</keyword>
<dbReference type="InterPro" id="IPR004017">
    <property type="entry name" value="Cys_rich_dom"/>
</dbReference>
<dbReference type="PROSITE" id="PS51379">
    <property type="entry name" value="4FE4S_FER_2"/>
    <property type="match status" value="1"/>
</dbReference>
<dbReference type="Pfam" id="PF02754">
    <property type="entry name" value="CCG"/>
    <property type="match status" value="2"/>
</dbReference>
<evidence type="ECO:0000256" key="4">
    <source>
        <dbReference type="ARBA" id="ARBA00022827"/>
    </source>
</evidence>
<dbReference type="GO" id="GO:0046872">
    <property type="term" value="F:metal ion binding"/>
    <property type="evidence" value="ECO:0007669"/>
    <property type="project" value="UniProtKB-KW"/>
</dbReference>
<feature type="domain" description="FAD-binding PCMH-type" evidence="10">
    <location>
        <begin position="55"/>
        <end position="283"/>
    </location>
</feature>
<evidence type="ECO:0000313" key="12">
    <source>
        <dbReference type="Proteomes" id="UP000568106"/>
    </source>
</evidence>
<dbReference type="Pfam" id="PF13183">
    <property type="entry name" value="Fer4_8"/>
    <property type="match status" value="1"/>
</dbReference>
<dbReference type="InterPro" id="IPR036318">
    <property type="entry name" value="FAD-bd_PCMH-like_sf"/>
</dbReference>
<accession>A0A7W8MR62</accession>
<dbReference type="GO" id="GO:0051536">
    <property type="term" value="F:iron-sulfur cluster binding"/>
    <property type="evidence" value="ECO:0007669"/>
    <property type="project" value="UniProtKB-KW"/>
</dbReference>
<dbReference type="InterPro" id="IPR006094">
    <property type="entry name" value="Oxid_FAD_bind_N"/>
</dbReference>
<dbReference type="InterPro" id="IPR016169">
    <property type="entry name" value="FAD-bd_PCMH_sub2"/>
</dbReference>
<dbReference type="Pfam" id="PF01565">
    <property type="entry name" value="FAD_binding_4"/>
    <property type="match status" value="1"/>
</dbReference>
<dbReference type="SUPFAM" id="SSF46548">
    <property type="entry name" value="alpha-helical ferredoxin"/>
    <property type="match status" value="1"/>
</dbReference>
<dbReference type="InterPro" id="IPR016166">
    <property type="entry name" value="FAD-bd_PCMH"/>
</dbReference>
<keyword evidence="3" id="KW-0479">Metal-binding</keyword>
<dbReference type="AlphaFoldDB" id="A0A7W8MR62"/>
<keyword evidence="2" id="KW-0285">Flavoprotein</keyword>
<dbReference type="GO" id="GO:0071949">
    <property type="term" value="F:FAD binding"/>
    <property type="evidence" value="ECO:0007669"/>
    <property type="project" value="InterPro"/>
</dbReference>
<dbReference type="PROSITE" id="PS51387">
    <property type="entry name" value="FAD_PCMH"/>
    <property type="match status" value="1"/>
</dbReference>
<dbReference type="InterPro" id="IPR017896">
    <property type="entry name" value="4Fe4S_Fe-S-bd"/>
</dbReference>
<dbReference type="EMBL" id="JACHDY010000002">
    <property type="protein sequence ID" value="MBB5317486.1"/>
    <property type="molecule type" value="Genomic_DNA"/>
</dbReference>
<dbReference type="PANTHER" id="PTHR11748">
    <property type="entry name" value="D-LACTATE DEHYDROGENASE"/>
    <property type="match status" value="1"/>
</dbReference>
<evidence type="ECO:0000256" key="6">
    <source>
        <dbReference type="ARBA" id="ARBA00023004"/>
    </source>
</evidence>
<reference evidence="11" key="1">
    <citation type="submission" date="2020-08" db="EMBL/GenBank/DDBJ databases">
        <title>Genomic Encyclopedia of Type Strains, Phase IV (KMG-V): Genome sequencing to study the core and pangenomes of soil and plant-associated prokaryotes.</title>
        <authorList>
            <person name="Whitman W."/>
        </authorList>
    </citation>
    <scope>NUCLEOTIDE SEQUENCE [LARGE SCALE GENOMIC DNA]</scope>
    <source>
        <strain evidence="11">M8UP27</strain>
    </source>
</reference>
<dbReference type="GO" id="GO:1903457">
    <property type="term" value="P:lactate catabolic process"/>
    <property type="evidence" value="ECO:0007669"/>
    <property type="project" value="TreeGrafter"/>
</dbReference>
<dbReference type="Proteomes" id="UP000568106">
    <property type="component" value="Unassembled WGS sequence"/>
</dbReference>
<dbReference type="InterPro" id="IPR017900">
    <property type="entry name" value="4Fe4S_Fe_S_CS"/>
</dbReference>
<dbReference type="Gene3D" id="3.30.465.10">
    <property type="match status" value="1"/>
</dbReference>
<dbReference type="Gene3D" id="3.30.43.10">
    <property type="entry name" value="Uridine Diphospho-n-acetylenolpyruvylglucosamine Reductase, domain 2"/>
    <property type="match status" value="1"/>
</dbReference>
<evidence type="ECO:0000313" key="11">
    <source>
        <dbReference type="EMBL" id="MBB5317486.1"/>
    </source>
</evidence>
<keyword evidence="6" id="KW-0408">Iron</keyword>
<dbReference type="GO" id="GO:0008720">
    <property type="term" value="F:D-lactate dehydrogenase (NAD+) activity"/>
    <property type="evidence" value="ECO:0007669"/>
    <property type="project" value="TreeGrafter"/>
</dbReference>
<keyword evidence="4" id="KW-0274">FAD</keyword>
<dbReference type="Gene3D" id="3.30.70.2740">
    <property type="match status" value="1"/>
</dbReference>
<dbReference type="SUPFAM" id="SSF55103">
    <property type="entry name" value="FAD-linked oxidases, C-terminal domain"/>
    <property type="match status" value="1"/>
</dbReference>
<dbReference type="InterPro" id="IPR016171">
    <property type="entry name" value="Vanillyl_alc_oxidase_C-sub2"/>
</dbReference>
<comment type="caution">
    <text evidence="11">The sequence shown here is derived from an EMBL/GenBank/DDBJ whole genome shotgun (WGS) entry which is preliminary data.</text>
</comment>
<dbReference type="PANTHER" id="PTHR11748:SF119">
    <property type="entry name" value="D-2-HYDROXYGLUTARATE DEHYDROGENASE"/>
    <property type="match status" value="1"/>
</dbReference>
<dbReference type="InterPro" id="IPR016167">
    <property type="entry name" value="FAD-bd_PCMH_sub1"/>
</dbReference>
<evidence type="ECO:0000256" key="3">
    <source>
        <dbReference type="ARBA" id="ARBA00022723"/>
    </source>
</evidence>
<evidence type="ECO:0000259" key="10">
    <source>
        <dbReference type="PROSITE" id="PS51387"/>
    </source>
</evidence>
<feature type="domain" description="4Fe-4S ferredoxin-type" evidence="9">
    <location>
        <begin position="623"/>
        <end position="651"/>
    </location>
</feature>
<evidence type="ECO:0000256" key="8">
    <source>
        <dbReference type="SAM" id="MobiDB-lite"/>
    </source>
</evidence>
<dbReference type="Gene3D" id="1.10.45.10">
    <property type="entry name" value="Vanillyl-alcohol Oxidase, Chain A, domain 4"/>
    <property type="match status" value="1"/>
</dbReference>